<keyword evidence="2 3" id="KW-0812">Transmembrane</keyword>
<dbReference type="EC" id="1.6.99.5" evidence="5"/>
<evidence type="ECO:0000259" key="4">
    <source>
        <dbReference type="Pfam" id="PF00361"/>
    </source>
</evidence>
<name>I3XB89_SINF2</name>
<feature type="transmembrane region" description="Helical" evidence="3">
    <location>
        <begin position="216"/>
        <end position="233"/>
    </location>
</feature>
<feature type="transmembrane region" description="Helical" evidence="3">
    <location>
        <begin position="112"/>
        <end position="137"/>
    </location>
</feature>
<accession>I3XB89</accession>
<dbReference type="PANTHER" id="PTHR43373">
    <property type="entry name" value="NA(+)/H(+) ANTIPORTER SUBUNIT"/>
    <property type="match status" value="1"/>
</dbReference>
<dbReference type="GO" id="GO:0016020">
    <property type="term" value="C:membrane"/>
    <property type="evidence" value="ECO:0007669"/>
    <property type="project" value="UniProtKB-SubCell"/>
</dbReference>
<evidence type="ECO:0000313" key="5">
    <source>
        <dbReference type="EMBL" id="AFL53145.1"/>
    </source>
</evidence>
<evidence type="ECO:0000256" key="3">
    <source>
        <dbReference type="SAM" id="Phobius"/>
    </source>
</evidence>
<dbReference type="Proteomes" id="UP000006180">
    <property type="component" value="Chromosome"/>
</dbReference>
<dbReference type="GO" id="GO:0012505">
    <property type="term" value="C:endomembrane system"/>
    <property type="evidence" value="ECO:0007669"/>
    <property type="project" value="UniProtKB-SubCell"/>
</dbReference>
<dbReference type="GO" id="GO:0016491">
    <property type="term" value="F:oxidoreductase activity"/>
    <property type="evidence" value="ECO:0007669"/>
    <property type="project" value="UniProtKB-KW"/>
</dbReference>
<dbReference type="PATRIC" id="fig|1185652.3.peg.4776"/>
<keyword evidence="3" id="KW-0472">Membrane</keyword>
<keyword evidence="5" id="KW-0560">Oxidoreductase</keyword>
<gene>
    <name evidence="5" type="primary">nuoN3</name>
    <name evidence="5" type="ORF">USDA257_c46070</name>
</gene>
<dbReference type="PRINTS" id="PR01434">
    <property type="entry name" value="NADHDHGNASE5"/>
</dbReference>
<feature type="transmembrane region" description="Helical" evidence="3">
    <location>
        <begin position="293"/>
        <end position="317"/>
    </location>
</feature>
<dbReference type="PANTHER" id="PTHR43373:SF1">
    <property type="entry name" value="NA(+)_H(+) ANTIPORTER SUBUNIT A"/>
    <property type="match status" value="1"/>
</dbReference>
<evidence type="ECO:0000256" key="1">
    <source>
        <dbReference type="ARBA" id="ARBA00004127"/>
    </source>
</evidence>
<comment type="subcellular location">
    <subcellularLocation>
        <location evidence="1">Endomembrane system</location>
        <topology evidence="1">Multi-pass membrane protein</topology>
    </subcellularLocation>
    <subcellularLocation>
        <location evidence="2">Membrane</location>
        <topology evidence="2">Multi-pass membrane protein</topology>
    </subcellularLocation>
</comment>
<feature type="transmembrane region" description="Helical" evidence="3">
    <location>
        <begin position="86"/>
        <end position="106"/>
    </location>
</feature>
<dbReference type="EMBL" id="CP003563">
    <property type="protein sequence ID" value="AFL53145.1"/>
    <property type="molecule type" value="Genomic_DNA"/>
</dbReference>
<dbReference type="KEGG" id="sfd:USDA257_c46070"/>
<feature type="domain" description="NADH:quinone oxidoreductase/Mrp antiporter transmembrane" evidence="4">
    <location>
        <begin position="51"/>
        <end position="265"/>
    </location>
</feature>
<dbReference type="InterPro" id="IPR001750">
    <property type="entry name" value="ND/Mrp_TM"/>
</dbReference>
<dbReference type="InterPro" id="IPR050616">
    <property type="entry name" value="CPA3_Na-H_Antiporter_A"/>
</dbReference>
<feature type="transmembrane region" description="Helical" evidence="3">
    <location>
        <begin position="253"/>
        <end position="281"/>
    </location>
</feature>
<keyword evidence="3" id="KW-1133">Transmembrane helix</keyword>
<proteinExistence type="predicted"/>
<evidence type="ECO:0000256" key="2">
    <source>
        <dbReference type="RuleBase" id="RU000320"/>
    </source>
</evidence>
<reference evidence="5 6" key="1">
    <citation type="journal article" date="2012" name="J. Bacteriol.">
        <title>Complete genome sequence of the broad-host-range strain Sinorhizobium fredii USDA257.</title>
        <authorList>
            <person name="Schuldes J."/>
            <person name="Rodriguez Orbegoso M."/>
            <person name="Schmeisser C."/>
            <person name="Krishnan H.B."/>
            <person name="Daniel R."/>
            <person name="Streit W.R."/>
        </authorList>
    </citation>
    <scope>NUCLEOTIDE SEQUENCE [LARGE SCALE GENOMIC DNA]</scope>
    <source>
        <strain evidence="5 6">USDA 257</strain>
    </source>
</reference>
<dbReference type="eggNOG" id="COG0651">
    <property type="taxonomic scope" value="Bacteria"/>
</dbReference>
<dbReference type="STRING" id="1185652.USDA257_c46070"/>
<organism evidence="5 6">
    <name type="scientific">Sinorhizobium fredii (strain USDA 257)</name>
    <dbReference type="NCBI Taxonomy" id="1185652"/>
    <lineage>
        <taxon>Bacteria</taxon>
        <taxon>Pseudomonadati</taxon>
        <taxon>Pseudomonadota</taxon>
        <taxon>Alphaproteobacteria</taxon>
        <taxon>Hyphomicrobiales</taxon>
        <taxon>Rhizobiaceae</taxon>
        <taxon>Sinorhizobium/Ensifer group</taxon>
        <taxon>Sinorhizobium</taxon>
    </lineage>
</organism>
<protein>
    <submittedName>
        <fullName evidence="5">NADH-quinone oxidoreductase subunit N</fullName>
        <ecNumber evidence="5">1.6.99.5</ecNumber>
    </submittedName>
</protein>
<feature type="transmembrane region" description="Helical" evidence="3">
    <location>
        <begin position="158"/>
        <end position="180"/>
    </location>
</feature>
<sequence length="326" mass="34071">MGGQPQVSRLSDGRLEKRAARGAGADLSHCRIARLCGGGLLAGANASPQLLTVVYFCYLFGFAKAAVMPMHAWLPAAMVAPTPVSALLHAVAVVKMGVFCVLRVVFHVFGPGLMGGLGLGIATAYLVSFTILMASIYALTRDDLKARLAYSTVSQLSYVVLGAVLLSPVAMVGGIIHIAAHAFSKITLFFCAGSIYCASGKRNISDMAGIGRRLPWTMGAFFVASLSMIGVPPTAGFVSKWYLTLGSVQAGEIAFLIVLLASSVLNAAYFLPVSYVAFFGVGAEESPATVREIPLVTVPLVATAILSVLMGIFPGYFLALAEGVVR</sequence>
<dbReference type="AlphaFoldDB" id="I3XB89"/>
<dbReference type="Pfam" id="PF00361">
    <property type="entry name" value="Proton_antipo_M"/>
    <property type="match status" value="1"/>
</dbReference>
<dbReference type="HOGENOM" id="CLU_852327_0_0_5"/>
<evidence type="ECO:0000313" key="6">
    <source>
        <dbReference type="Proteomes" id="UP000006180"/>
    </source>
</evidence>